<accession>A0ABQ7N7V5</accession>
<dbReference type="SUPFAM" id="SSF54001">
    <property type="entry name" value="Cysteine proteinases"/>
    <property type="match status" value="1"/>
</dbReference>
<feature type="region of interest" description="Disordered" evidence="4">
    <location>
        <begin position="71"/>
        <end position="103"/>
    </location>
</feature>
<evidence type="ECO:0000313" key="7">
    <source>
        <dbReference type="Proteomes" id="UP000823674"/>
    </source>
</evidence>
<evidence type="ECO:0000259" key="5">
    <source>
        <dbReference type="PROSITE" id="PS50600"/>
    </source>
</evidence>
<feature type="compositionally biased region" description="Basic and acidic residues" evidence="4">
    <location>
        <begin position="86"/>
        <end position="102"/>
    </location>
</feature>
<evidence type="ECO:0000256" key="3">
    <source>
        <dbReference type="ARBA" id="ARBA00022801"/>
    </source>
</evidence>
<sequence length="763" mass="84755">MPDHVEMIRDLDEFLAFPWGRASFHTLVTSLISKDEIALSQASVAIRGYVDAIQMVLLAAIPELKEEITQSEPIVIEDSESNDESTLEHAPPEEEKALHSEKPSQTTKYCLIPGHAKSVDTDCQVRVKCILDEPYEDWSAGLDFLWPDEYDDPAVDNMVRLINEGFAFRKEMFKGGVSATDLARMRAEKKLKEKEPKEKYDKDHYPEAQDCDGSDSQTHILIANMVASQLGEKIRSPPTDVRVEISSLEKRIYEALDAKLEKIVASTIQSQHVAFIQNTISQYLQGIDKKVADTLACQLKTMEASLLKLSENVVPHVNPSIPAEPDNITPAETADFRINAVLRDLNTVPDLSTHETSDVNFRSVPLEGKLSDNKDNQVAEPDTVIPPKTVYSELPSQKLVHAAGDITLSEEPEITTYTNADQSEEPVEANQNSEKEIDHSLDAQPMDVDEPVAQEVEIEETHIPFYLLEIPSFSLGLSQEGAGGVEEMPHTATDASPPRGQELDVIEQRKSKRPRSRPAVLQDYKCDPKVSSGLCIIPDLDHRFKRMEGTLQTEATIISLTATVYFTGVVDVLVGYLSRALASVSTVAIYDTTLPVALMNQTTRFNKTAVKDRAKLKFTTVPLPKPLVKSPDRIYFPFNLDKQHWVGVCIDMKAWTLLVLDCNTTFRSDSLLKKELNPIATLIPYVLKYAGYMETIPYGKAFTVSQCKGIPQITSQSDAGVMAVLLIEAHAAEGLGGCKSITPRLLPEASKQLVVKLFESIYM</sequence>
<dbReference type="Pfam" id="PF02902">
    <property type="entry name" value="Peptidase_C48"/>
    <property type="match status" value="1"/>
</dbReference>
<feature type="region of interest" description="Disordered" evidence="4">
    <location>
        <begin position="190"/>
        <end position="209"/>
    </location>
</feature>
<feature type="compositionally biased region" description="Basic and acidic residues" evidence="4">
    <location>
        <begin position="190"/>
        <end position="207"/>
    </location>
</feature>
<feature type="domain" description="Ubiquitin-like protease family profile" evidence="5">
    <location>
        <begin position="547"/>
        <end position="730"/>
    </location>
</feature>
<comment type="similarity">
    <text evidence="1">Belongs to the peptidase C48 family.</text>
</comment>
<reference evidence="6 7" key="1">
    <citation type="submission" date="2021-03" db="EMBL/GenBank/DDBJ databases">
        <authorList>
            <person name="King G.J."/>
            <person name="Bancroft I."/>
            <person name="Baten A."/>
            <person name="Bloomfield J."/>
            <person name="Borpatragohain P."/>
            <person name="He Z."/>
            <person name="Irish N."/>
            <person name="Irwin J."/>
            <person name="Liu K."/>
            <person name="Mauleon R.P."/>
            <person name="Moore J."/>
            <person name="Morris R."/>
            <person name="Ostergaard L."/>
            <person name="Wang B."/>
            <person name="Wells R."/>
        </authorList>
    </citation>
    <scope>NUCLEOTIDE SEQUENCE [LARGE SCALE GENOMIC DNA]</scope>
    <source>
        <strain evidence="6">R-o-18</strain>
        <tissue evidence="6">Leaf</tissue>
    </source>
</reference>
<protein>
    <recommendedName>
        <fullName evidence="5">Ubiquitin-like protease family profile domain-containing protein</fullName>
    </recommendedName>
</protein>
<dbReference type="Gene3D" id="3.40.395.10">
    <property type="entry name" value="Adenoviral Proteinase, Chain A"/>
    <property type="match status" value="1"/>
</dbReference>
<dbReference type="PANTHER" id="PTHR48449:SF2">
    <property type="entry name" value="UBIQUITIN-LIKE PROTEASE FAMILY PROFILE DOMAIN-CONTAINING PROTEIN"/>
    <property type="match status" value="1"/>
</dbReference>
<keyword evidence="3" id="KW-0378">Hydrolase</keyword>
<name>A0ABQ7N7V5_BRACM</name>
<feature type="region of interest" description="Disordered" evidence="4">
    <location>
        <begin position="480"/>
        <end position="520"/>
    </location>
</feature>
<organism evidence="6 7">
    <name type="scientific">Brassica rapa subsp. trilocularis</name>
    <dbReference type="NCBI Taxonomy" id="1813537"/>
    <lineage>
        <taxon>Eukaryota</taxon>
        <taxon>Viridiplantae</taxon>
        <taxon>Streptophyta</taxon>
        <taxon>Embryophyta</taxon>
        <taxon>Tracheophyta</taxon>
        <taxon>Spermatophyta</taxon>
        <taxon>Magnoliopsida</taxon>
        <taxon>eudicotyledons</taxon>
        <taxon>Gunneridae</taxon>
        <taxon>Pentapetalae</taxon>
        <taxon>rosids</taxon>
        <taxon>malvids</taxon>
        <taxon>Brassicales</taxon>
        <taxon>Brassicaceae</taxon>
        <taxon>Brassiceae</taxon>
        <taxon>Brassica</taxon>
    </lineage>
</organism>
<dbReference type="PANTHER" id="PTHR48449">
    <property type="entry name" value="DUF1985 DOMAIN-CONTAINING PROTEIN"/>
    <property type="match status" value="1"/>
</dbReference>
<evidence type="ECO:0000256" key="4">
    <source>
        <dbReference type="SAM" id="MobiDB-lite"/>
    </source>
</evidence>
<evidence type="ECO:0000256" key="2">
    <source>
        <dbReference type="ARBA" id="ARBA00022670"/>
    </source>
</evidence>
<dbReference type="PROSITE" id="PS50600">
    <property type="entry name" value="ULP_PROTEASE"/>
    <property type="match status" value="1"/>
</dbReference>
<proteinExistence type="inferred from homology"/>
<dbReference type="InterPro" id="IPR038765">
    <property type="entry name" value="Papain-like_cys_pep_sf"/>
</dbReference>
<evidence type="ECO:0000256" key="1">
    <source>
        <dbReference type="ARBA" id="ARBA00005234"/>
    </source>
</evidence>
<dbReference type="Proteomes" id="UP000823674">
    <property type="component" value="Chromosome A03"/>
</dbReference>
<comment type="caution">
    <text evidence="6">The sequence shown here is derived from an EMBL/GenBank/DDBJ whole genome shotgun (WGS) entry which is preliminary data.</text>
</comment>
<feature type="compositionally biased region" description="Acidic residues" evidence="4">
    <location>
        <begin position="75"/>
        <end position="85"/>
    </location>
</feature>
<evidence type="ECO:0000313" key="6">
    <source>
        <dbReference type="EMBL" id="KAG5406970.1"/>
    </source>
</evidence>
<dbReference type="EMBL" id="JADBGQ010000003">
    <property type="protein sequence ID" value="KAG5406970.1"/>
    <property type="molecule type" value="Genomic_DNA"/>
</dbReference>
<gene>
    <name evidence="6" type="primary">A03g507240.1_BraROA</name>
    <name evidence="6" type="ORF">IGI04_013089</name>
</gene>
<dbReference type="InterPro" id="IPR003653">
    <property type="entry name" value="Peptidase_C48_C"/>
</dbReference>
<keyword evidence="2" id="KW-0645">Protease</keyword>
<keyword evidence="7" id="KW-1185">Reference proteome</keyword>